<feature type="domain" description="SH3" evidence="9">
    <location>
        <begin position="413"/>
        <end position="474"/>
    </location>
</feature>
<dbReference type="GO" id="GO:0016020">
    <property type="term" value="C:membrane"/>
    <property type="evidence" value="ECO:0007669"/>
    <property type="project" value="UniProtKB-SubCell"/>
</dbReference>
<feature type="compositionally biased region" description="Low complexity" evidence="7">
    <location>
        <begin position="537"/>
        <end position="550"/>
    </location>
</feature>
<comment type="subcellular location">
    <subcellularLocation>
        <location evidence="1">Membrane</location>
        <topology evidence="1">Single-pass membrane protein</topology>
    </subcellularLocation>
</comment>
<feature type="compositionally biased region" description="Pro residues" evidence="7">
    <location>
        <begin position="265"/>
        <end position="274"/>
    </location>
</feature>
<feature type="region of interest" description="Disordered" evidence="7">
    <location>
        <begin position="337"/>
        <end position="364"/>
    </location>
</feature>
<dbReference type="Proteomes" id="UP000053599">
    <property type="component" value="Unassembled WGS sequence"/>
</dbReference>
<keyword evidence="3 8" id="KW-0812">Transmembrane</keyword>
<feature type="region of interest" description="Disordered" evidence="7">
    <location>
        <begin position="248"/>
        <end position="300"/>
    </location>
</feature>
<feature type="transmembrane region" description="Helical" evidence="8">
    <location>
        <begin position="164"/>
        <end position="185"/>
    </location>
</feature>
<evidence type="ECO:0000313" key="11">
    <source>
        <dbReference type="Proteomes" id="UP000053599"/>
    </source>
</evidence>
<feature type="compositionally biased region" description="Low complexity" evidence="7">
    <location>
        <begin position="392"/>
        <end position="408"/>
    </location>
</feature>
<feature type="compositionally biased region" description="Polar residues" evidence="7">
    <location>
        <begin position="250"/>
        <end position="262"/>
    </location>
</feature>
<organism evidence="10 11">
    <name type="scientific">Exophiala sideris</name>
    <dbReference type="NCBI Taxonomy" id="1016849"/>
    <lineage>
        <taxon>Eukaryota</taxon>
        <taxon>Fungi</taxon>
        <taxon>Dikarya</taxon>
        <taxon>Ascomycota</taxon>
        <taxon>Pezizomycotina</taxon>
        <taxon>Eurotiomycetes</taxon>
        <taxon>Chaetothyriomycetidae</taxon>
        <taxon>Chaetothyriales</taxon>
        <taxon>Herpotrichiellaceae</taxon>
        <taxon>Exophiala</taxon>
    </lineage>
</organism>
<evidence type="ECO:0000256" key="2">
    <source>
        <dbReference type="ARBA" id="ARBA00022443"/>
    </source>
</evidence>
<gene>
    <name evidence="10" type="ORF">PV11_05099</name>
</gene>
<feature type="compositionally biased region" description="Low complexity" evidence="7">
    <location>
        <begin position="572"/>
        <end position="584"/>
    </location>
</feature>
<feature type="compositionally biased region" description="Polar residues" evidence="7">
    <location>
        <begin position="97"/>
        <end position="119"/>
    </location>
</feature>
<dbReference type="HOGENOM" id="CLU_018830_0_1_1"/>
<dbReference type="EMBL" id="KN846952">
    <property type="protein sequence ID" value="KIV83039.1"/>
    <property type="molecule type" value="Genomic_DNA"/>
</dbReference>
<sequence length="622" mass="63597">MDHSHRYFHELGKRADSVTTEDGTVYSVVYVTASPTFTGVIGGYTTLSDGGDDTTAAATATSGNAEAAETASVEYSTAPAETISAATFSDNLGTTTSATSNTVVDASPTTTYSRNNVAETSSSASATNRSTAASSSSSTTAASSNNTSSSSSSSSSGMSTGAKAGIAIGVIALIGLLAVLLLWFLGKKRKQREAETNKDNEKSAYDTGAAATEMVDRSPTAASHTPAPRLSLRPISHTMGALLAAGAMASNNQSRPAQARNMSPSPQPRGPSPAPKVSEERQDPFADPQMNPFADPEKSVMAPTPIAVPAPVAKPAPIAPVVAPMVGDASTTAAVTRKPIPVSKSEEAAPATGTASTPEATTAPLSTYNLVTEPALAASNSPENVSEDASKAAPSSAEAATPTAVVAPASESPQGNVYRVMMDFAPSMEDELELKSGQLVRMLHEYDDGWALCIRLDRSQQGVVPRTCLAAKPSKPKPSHLNQYARPSAPGPNAPPMSPAGGPRNFSAPRPVGAPGRPISPAGHSRSTSAAGPQMPPAARSMSPARAMSPGPGHFNQAPRPLSPGPRPQQKRSMSPTPSRSTPMADVSRRRSNSASIVREKRNSPVGPSKLGPGASAPGTAL</sequence>
<dbReference type="PROSITE" id="PS50002">
    <property type="entry name" value="SH3"/>
    <property type="match status" value="1"/>
</dbReference>
<evidence type="ECO:0000256" key="8">
    <source>
        <dbReference type="SAM" id="Phobius"/>
    </source>
</evidence>
<dbReference type="SMART" id="SM00326">
    <property type="entry name" value="SH3"/>
    <property type="match status" value="1"/>
</dbReference>
<dbReference type="SUPFAM" id="SSF50044">
    <property type="entry name" value="SH3-domain"/>
    <property type="match status" value="1"/>
</dbReference>
<reference evidence="10 11" key="1">
    <citation type="submission" date="2015-01" db="EMBL/GenBank/DDBJ databases">
        <title>The Genome Sequence of Exophiala sideris CBS121828.</title>
        <authorList>
            <consortium name="The Broad Institute Genomics Platform"/>
            <person name="Cuomo C."/>
            <person name="de Hoog S."/>
            <person name="Gorbushina A."/>
            <person name="Stielow B."/>
            <person name="Teixiera M."/>
            <person name="Abouelleil A."/>
            <person name="Chapman S.B."/>
            <person name="Priest M."/>
            <person name="Young S.K."/>
            <person name="Wortman J."/>
            <person name="Nusbaum C."/>
            <person name="Birren B."/>
        </authorList>
    </citation>
    <scope>NUCLEOTIDE SEQUENCE [LARGE SCALE GENOMIC DNA]</scope>
    <source>
        <strain evidence="10 11">CBS 121828</strain>
    </source>
</reference>
<evidence type="ECO:0000256" key="4">
    <source>
        <dbReference type="ARBA" id="ARBA00022989"/>
    </source>
</evidence>
<evidence type="ECO:0000256" key="5">
    <source>
        <dbReference type="ARBA" id="ARBA00023136"/>
    </source>
</evidence>
<feature type="region of interest" description="Disordered" evidence="7">
    <location>
        <begin position="378"/>
        <end position="408"/>
    </location>
</feature>
<dbReference type="PANTHER" id="PTHR15549">
    <property type="entry name" value="PAIRED IMMUNOGLOBULIN-LIKE TYPE 2 RECEPTOR"/>
    <property type="match status" value="1"/>
</dbReference>
<feature type="compositionally biased region" description="Polar residues" evidence="7">
    <location>
        <begin position="353"/>
        <end position="364"/>
    </location>
</feature>
<dbReference type="InterPro" id="IPR036028">
    <property type="entry name" value="SH3-like_dom_sf"/>
</dbReference>
<accession>A0A0D1YPA9</accession>
<dbReference type="OrthoDB" id="5340910at2759"/>
<dbReference type="PANTHER" id="PTHR15549:SF27">
    <property type="entry name" value="CHITIN-BINDING TYPE-1 DOMAIN-CONTAINING PROTEIN"/>
    <property type="match status" value="1"/>
</dbReference>
<feature type="region of interest" description="Disordered" evidence="7">
    <location>
        <begin position="97"/>
        <end position="158"/>
    </location>
</feature>
<keyword evidence="5 8" id="KW-0472">Membrane</keyword>
<evidence type="ECO:0000313" key="10">
    <source>
        <dbReference type="EMBL" id="KIV83039.1"/>
    </source>
</evidence>
<feature type="compositionally biased region" description="Pro residues" evidence="7">
    <location>
        <begin position="489"/>
        <end position="498"/>
    </location>
</feature>
<evidence type="ECO:0000256" key="3">
    <source>
        <dbReference type="ARBA" id="ARBA00022692"/>
    </source>
</evidence>
<protein>
    <recommendedName>
        <fullName evidence="9">SH3 domain-containing protein</fullName>
    </recommendedName>
</protein>
<evidence type="ECO:0000256" key="1">
    <source>
        <dbReference type="ARBA" id="ARBA00004167"/>
    </source>
</evidence>
<dbReference type="InterPro" id="IPR051694">
    <property type="entry name" value="Immunoregulatory_rcpt-like"/>
</dbReference>
<dbReference type="InterPro" id="IPR001452">
    <property type="entry name" value="SH3_domain"/>
</dbReference>
<feature type="region of interest" description="Disordered" evidence="7">
    <location>
        <begin position="214"/>
        <end position="233"/>
    </location>
</feature>
<evidence type="ECO:0000256" key="6">
    <source>
        <dbReference type="PROSITE-ProRule" id="PRU00192"/>
    </source>
</evidence>
<feature type="region of interest" description="Disordered" evidence="7">
    <location>
        <begin position="470"/>
        <end position="622"/>
    </location>
</feature>
<dbReference type="STRING" id="1016849.A0A0D1YPA9"/>
<evidence type="ECO:0000256" key="7">
    <source>
        <dbReference type="SAM" id="MobiDB-lite"/>
    </source>
</evidence>
<feature type="compositionally biased region" description="Low complexity" evidence="7">
    <location>
        <begin position="120"/>
        <end position="158"/>
    </location>
</feature>
<keyword evidence="4 8" id="KW-1133">Transmembrane helix</keyword>
<name>A0A0D1YPA9_9EURO</name>
<dbReference type="Gene3D" id="2.30.30.40">
    <property type="entry name" value="SH3 Domains"/>
    <property type="match status" value="1"/>
</dbReference>
<proteinExistence type="predicted"/>
<evidence type="ECO:0000259" key="9">
    <source>
        <dbReference type="PROSITE" id="PS50002"/>
    </source>
</evidence>
<dbReference type="AlphaFoldDB" id="A0A0D1YPA9"/>
<keyword evidence="2 6" id="KW-0728">SH3 domain</keyword>
<dbReference type="GO" id="GO:0071944">
    <property type="term" value="C:cell periphery"/>
    <property type="evidence" value="ECO:0007669"/>
    <property type="project" value="UniProtKB-ARBA"/>
</dbReference>
<dbReference type="Pfam" id="PF14604">
    <property type="entry name" value="SH3_9"/>
    <property type="match status" value="1"/>
</dbReference>